<protein>
    <submittedName>
        <fullName evidence="2">8e6948c9-8a86-4793-957d-6bbc2bf2cf19</fullName>
    </submittedName>
</protein>
<evidence type="ECO:0000256" key="1">
    <source>
        <dbReference type="SAM" id="MobiDB-lite"/>
    </source>
</evidence>
<accession>A0A3S4AIT5</accession>
<organism evidence="2 3">
    <name type="scientific">Thermothielavioides terrestris</name>
    <dbReference type="NCBI Taxonomy" id="2587410"/>
    <lineage>
        <taxon>Eukaryota</taxon>
        <taxon>Fungi</taxon>
        <taxon>Dikarya</taxon>
        <taxon>Ascomycota</taxon>
        <taxon>Pezizomycotina</taxon>
        <taxon>Sordariomycetes</taxon>
        <taxon>Sordariomycetidae</taxon>
        <taxon>Sordariales</taxon>
        <taxon>Chaetomiaceae</taxon>
        <taxon>Thermothielavioides</taxon>
    </lineage>
</organism>
<feature type="region of interest" description="Disordered" evidence="1">
    <location>
        <begin position="161"/>
        <end position="183"/>
    </location>
</feature>
<name>A0A3S4AIT5_9PEZI</name>
<sequence>MVLKRPELCRVTGFNSWTDIELWIRDIVAPAYHELVEDYLKAFKDRGEKDPGGNGAIKEYFVRFAYDIEKLVTKRAAEMQSGHSGQEQEINKERWLTMHHYKRFMVEALALDLVKAASSPDEKNTISSKAWAANPITLFANMYELTDALCHNYWKPADSDWDPDDSDVPFTDPADPSAEPRQN</sequence>
<evidence type="ECO:0000313" key="2">
    <source>
        <dbReference type="EMBL" id="SPQ18544.1"/>
    </source>
</evidence>
<reference evidence="2 3" key="1">
    <citation type="submission" date="2018-04" db="EMBL/GenBank/DDBJ databases">
        <authorList>
            <person name="Huttner S."/>
            <person name="Dainat J."/>
        </authorList>
    </citation>
    <scope>NUCLEOTIDE SEQUENCE [LARGE SCALE GENOMIC DNA]</scope>
</reference>
<evidence type="ECO:0000313" key="3">
    <source>
        <dbReference type="Proteomes" id="UP000289323"/>
    </source>
</evidence>
<gene>
    <name evidence="2" type="ORF">TT172_LOCUS963</name>
</gene>
<proteinExistence type="predicted"/>
<dbReference type="Proteomes" id="UP000289323">
    <property type="component" value="Unassembled WGS sequence"/>
</dbReference>
<dbReference type="AlphaFoldDB" id="A0A3S4AIT5"/>
<dbReference type="EMBL" id="OUUZ01000001">
    <property type="protein sequence ID" value="SPQ18544.1"/>
    <property type="molecule type" value="Genomic_DNA"/>
</dbReference>